<reference evidence="8" key="1">
    <citation type="journal article" date="2020" name="Stud. Mycol.">
        <title>101 Dothideomycetes genomes: a test case for predicting lifestyles and emergence of pathogens.</title>
        <authorList>
            <person name="Haridas S."/>
            <person name="Albert R."/>
            <person name="Binder M."/>
            <person name="Bloem J."/>
            <person name="Labutti K."/>
            <person name="Salamov A."/>
            <person name="Andreopoulos B."/>
            <person name="Baker S."/>
            <person name="Barry K."/>
            <person name="Bills G."/>
            <person name="Bluhm B."/>
            <person name="Cannon C."/>
            <person name="Castanera R."/>
            <person name="Culley D."/>
            <person name="Daum C."/>
            <person name="Ezra D."/>
            <person name="Gonzalez J."/>
            <person name="Henrissat B."/>
            <person name="Kuo A."/>
            <person name="Liang C."/>
            <person name="Lipzen A."/>
            <person name="Lutzoni F."/>
            <person name="Magnuson J."/>
            <person name="Mondo S."/>
            <person name="Nolan M."/>
            <person name="Ohm R."/>
            <person name="Pangilinan J."/>
            <person name="Park H.-J."/>
            <person name="Ramirez L."/>
            <person name="Alfaro M."/>
            <person name="Sun H."/>
            <person name="Tritt A."/>
            <person name="Yoshinaga Y."/>
            <person name="Zwiers L.-H."/>
            <person name="Turgeon B."/>
            <person name="Goodwin S."/>
            <person name="Spatafora J."/>
            <person name="Crous P."/>
            <person name="Grigoriev I."/>
        </authorList>
    </citation>
    <scope>NUCLEOTIDE SEQUENCE</scope>
    <source>
        <strain evidence="8">CBS 113818</strain>
    </source>
</reference>
<name>A0A6A7AKX0_9PLEO</name>
<sequence>MIDPMFPGMEFPAGVDPLDYMLQLPVWPPPPGADTIMTTNGPYQVWYVVTAVLCIILPSCFLGLLVYTRLAIAAFLEAADYCLFSAYALIVSQIVLGYCMVRWGSGVHQWQITAGELVHQMFWANLGAVVYCPLMFFIKTSILLQYIKLFAPHRSLNRVVWYGAWGTIGACFIAYMTFMF</sequence>
<dbReference type="PANTHER" id="PTHR33048">
    <property type="entry name" value="PTH11-LIKE INTEGRAL MEMBRANE PROTEIN (AFU_ORTHOLOGUE AFUA_5G11245)"/>
    <property type="match status" value="1"/>
</dbReference>
<dbReference type="Proteomes" id="UP000799424">
    <property type="component" value="Unassembled WGS sequence"/>
</dbReference>
<dbReference type="OrthoDB" id="4682787at2759"/>
<gene>
    <name evidence="8" type="ORF">CC86DRAFT_16591</name>
</gene>
<evidence type="ECO:0000256" key="5">
    <source>
        <dbReference type="ARBA" id="ARBA00038359"/>
    </source>
</evidence>
<evidence type="ECO:0000256" key="6">
    <source>
        <dbReference type="SAM" id="Phobius"/>
    </source>
</evidence>
<feature type="domain" description="Rhodopsin" evidence="7">
    <location>
        <begin position="66"/>
        <end position="176"/>
    </location>
</feature>
<dbReference type="InterPro" id="IPR049326">
    <property type="entry name" value="Rhodopsin_dom_fungi"/>
</dbReference>
<dbReference type="EMBL" id="MU006216">
    <property type="protein sequence ID" value="KAF2833910.1"/>
    <property type="molecule type" value="Genomic_DNA"/>
</dbReference>
<comment type="similarity">
    <text evidence="5">Belongs to the SAT4 family.</text>
</comment>
<dbReference type="AlphaFoldDB" id="A0A6A7AKX0"/>
<dbReference type="Pfam" id="PF20684">
    <property type="entry name" value="Fung_rhodopsin"/>
    <property type="match status" value="1"/>
</dbReference>
<evidence type="ECO:0000259" key="7">
    <source>
        <dbReference type="Pfam" id="PF20684"/>
    </source>
</evidence>
<keyword evidence="9" id="KW-1185">Reference proteome</keyword>
<protein>
    <recommendedName>
        <fullName evidence="7">Rhodopsin domain-containing protein</fullName>
    </recommendedName>
</protein>
<organism evidence="8 9">
    <name type="scientific">Ophiobolus disseminans</name>
    <dbReference type="NCBI Taxonomy" id="1469910"/>
    <lineage>
        <taxon>Eukaryota</taxon>
        <taxon>Fungi</taxon>
        <taxon>Dikarya</taxon>
        <taxon>Ascomycota</taxon>
        <taxon>Pezizomycotina</taxon>
        <taxon>Dothideomycetes</taxon>
        <taxon>Pleosporomycetidae</taxon>
        <taxon>Pleosporales</taxon>
        <taxon>Pleosporineae</taxon>
        <taxon>Phaeosphaeriaceae</taxon>
        <taxon>Ophiobolus</taxon>
    </lineage>
</organism>
<proteinExistence type="inferred from homology"/>
<evidence type="ECO:0000313" key="9">
    <source>
        <dbReference type="Proteomes" id="UP000799424"/>
    </source>
</evidence>
<dbReference type="GO" id="GO:0016020">
    <property type="term" value="C:membrane"/>
    <property type="evidence" value="ECO:0007669"/>
    <property type="project" value="UniProtKB-SubCell"/>
</dbReference>
<evidence type="ECO:0000256" key="2">
    <source>
        <dbReference type="ARBA" id="ARBA00022692"/>
    </source>
</evidence>
<feature type="transmembrane region" description="Helical" evidence="6">
    <location>
        <begin position="45"/>
        <end position="67"/>
    </location>
</feature>
<evidence type="ECO:0000256" key="4">
    <source>
        <dbReference type="ARBA" id="ARBA00023136"/>
    </source>
</evidence>
<keyword evidence="2 6" id="KW-0812">Transmembrane</keyword>
<feature type="transmembrane region" description="Helical" evidence="6">
    <location>
        <begin position="123"/>
        <end position="147"/>
    </location>
</feature>
<keyword evidence="3 6" id="KW-1133">Transmembrane helix</keyword>
<evidence type="ECO:0000313" key="8">
    <source>
        <dbReference type="EMBL" id="KAF2833910.1"/>
    </source>
</evidence>
<comment type="subcellular location">
    <subcellularLocation>
        <location evidence="1">Membrane</location>
        <topology evidence="1">Multi-pass membrane protein</topology>
    </subcellularLocation>
</comment>
<dbReference type="PANTHER" id="PTHR33048:SF146">
    <property type="entry name" value="INTEGRAL MEMBRANE PROTEIN"/>
    <property type="match status" value="1"/>
</dbReference>
<evidence type="ECO:0000256" key="3">
    <source>
        <dbReference type="ARBA" id="ARBA00022989"/>
    </source>
</evidence>
<dbReference type="InterPro" id="IPR052337">
    <property type="entry name" value="SAT4-like"/>
</dbReference>
<feature type="transmembrane region" description="Helical" evidence="6">
    <location>
        <begin position="79"/>
        <end position="103"/>
    </location>
</feature>
<keyword evidence="4 6" id="KW-0472">Membrane</keyword>
<accession>A0A6A7AKX0</accession>
<feature type="transmembrane region" description="Helical" evidence="6">
    <location>
        <begin position="159"/>
        <end position="178"/>
    </location>
</feature>
<evidence type="ECO:0000256" key="1">
    <source>
        <dbReference type="ARBA" id="ARBA00004141"/>
    </source>
</evidence>